<keyword evidence="1" id="KW-0175">Coiled coil</keyword>
<evidence type="ECO:0000313" key="3">
    <source>
        <dbReference type="EMBL" id="GAV06608.1"/>
    </source>
</evidence>
<feature type="compositionally biased region" description="Acidic residues" evidence="2">
    <location>
        <begin position="93"/>
        <end position="117"/>
    </location>
</feature>
<dbReference type="Proteomes" id="UP000186922">
    <property type="component" value="Unassembled WGS sequence"/>
</dbReference>
<sequence>MVGEDNIADHGEELKDGKVNRVAKDYFLEYFKSKATRYDQTRNNKKVSVHTGICLFCPEEKLVRAQSGYSNFQQHIESQHQDMLEGHSRVPEGDNECNSDEIQVEGEEDEDEADGSEEDMRRLWTAKLDVVVLQITIEENVYTIGPSLRNRIWQKVAKRLQETTGDGEYSARNCHKRVEQLLHHFNSGHPKLSERLDIETNSTRRELLEELSKIKEESGVNVAGESEESAVRASVKVNKTRRFRPYLTDKQSLASTRTRRAHSSVQCPHLGYELPEGNDGPNETENGVHEYLTTFSGEANSETDGTHEGYHATAHHGHDEDRTWAKEHMESRRAEDLRRREEIALHREELQMQRLRLDLEKLRWETEKKEREARLAMEIQERKLLFDFMRKTLSLEQPATHPEPAVQ</sequence>
<evidence type="ECO:0000256" key="1">
    <source>
        <dbReference type="SAM" id="Coils"/>
    </source>
</evidence>
<gene>
    <name evidence="3" type="primary">RvY_16570-1</name>
    <name evidence="3" type="synonym">RvY_16570.1</name>
    <name evidence="3" type="ORF">RvY_16570</name>
</gene>
<feature type="region of interest" description="Disordered" evidence="2">
    <location>
        <begin position="301"/>
        <end position="322"/>
    </location>
</feature>
<feature type="compositionally biased region" description="Basic and acidic residues" evidence="2">
    <location>
        <begin position="304"/>
        <end position="322"/>
    </location>
</feature>
<feature type="region of interest" description="Disordered" evidence="2">
    <location>
        <begin position="80"/>
        <end position="118"/>
    </location>
</feature>
<dbReference type="EMBL" id="BDGG01000013">
    <property type="protein sequence ID" value="GAV06608.1"/>
    <property type="molecule type" value="Genomic_DNA"/>
</dbReference>
<reference evidence="3 4" key="1">
    <citation type="journal article" date="2016" name="Nat. Commun.">
        <title>Extremotolerant tardigrade genome and improved radiotolerance of human cultured cells by tardigrade-unique protein.</title>
        <authorList>
            <person name="Hashimoto T."/>
            <person name="Horikawa D.D."/>
            <person name="Saito Y."/>
            <person name="Kuwahara H."/>
            <person name="Kozuka-Hata H."/>
            <person name="Shin-I T."/>
            <person name="Minakuchi Y."/>
            <person name="Ohishi K."/>
            <person name="Motoyama A."/>
            <person name="Aizu T."/>
            <person name="Enomoto A."/>
            <person name="Kondo K."/>
            <person name="Tanaka S."/>
            <person name="Hara Y."/>
            <person name="Koshikawa S."/>
            <person name="Sagara H."/>
            <person name="Miura T."/>
            <person name="Yokobori S."/>
            <person name="Miyagawa K."/>
            <person name="Suzuki Y."/>
            <person name="Kubo T."/>
            <person name="Oyama M."/>
            <person name="Kohara Y."/>
            <person name="Fujiyama A."/>
            <person name="Arakawa K."/>
            <person name="Katayama T."/>
            <person name="Toyoda A."/>
            <person name="Kunieda T."/>
        </authorList>
    </citation>
    <scope>NUCLEOTIDE SEQUENCE [LARGE SCALE GENOMIC DNA]</scope>
    <source>
        <strain evidence="3 4">YOKOZUNA-1</strain>
    </source>
</reference>
<dbReference type="AlphaFoldDB" id="A0A1D1W392"/>
<accession>A0A1D1W392</accession>
<comment type="caution">
    <text evidence="3">The sequence shown here is derived from an EMBL/GenBank/DDBJ whole genome shotgun (WGS) entry which is preliminary data.</text>
</comment>
<organism evidence="3 4">
    <name type="scientific">Ramazzottius varieornatus</name>
    <name type="common">Water bear</name>
    <name type="synonym">Tardigrade</name>
    <dbReference type="NCBI Taxonomy" id="947166"/>
    <lineage>
        <taxon>Eukaryota</taxon>
        <taxon>Metazoa</taxon>
        <taxon>Ecdysozoa</taxon>
        <taxon>Tardigrada</taxon>
        <taxon>Eutardigrada</taxon>
        <taxon>Parachela</taxon>
        <taxon>Hypsibioidea</taxon>
        <taxon>Ramazzottiidae</taxon>
        <taxon>Ramazzottius</taxon>
    </lineage>
</organism>
<proteinExistence type="predicted"/>
<dbReference type="PANTHER" id="PTHR37558:SF1">
    <property type="entry name" value="HTH CENPB-TYPE DOMAIN-CONTAINING PROTEIN"/>
    <property type="match status" value="1"/>
</dbReference>
<evidence type="ECO:0000313" key="4">
    <source>
        <dbReference type="Proteomes" id="UP000186922"/>
    </source>
</evidence>
<protein>
    <recommendedName>
        <fullName evidence="5">Myb-like domain-containing protein</fullName>
    </recommendedName>
</protein>
<dbReference type="PANTHER" id="PTHR37558">
    <property type="entry name" value="HTH CENPB-TYPE DOMAIN-CONTAINING PROTEIN"/>
    <property type="match status" value="1"/>
</dbReference>
<feature type="compositionally biased region" description="Basic and acidic residues" evidence="2">
    <location>
        <begin position="80"/>
        <end position="92"/>
    </location>
</feature>
<evidence type="ECO:0008006" key="5">
    <source>
        <dbReference type="Google" id="ProtNLM"/>
    </source>
</evidence>
<evidence type="ECO:0000256" key="2">
    <source>
        <dbReference type="SAM" id="MobiDB-lite"/>
    </source>
</evidence>
<feature type="coiled-coil region" evidence="1">
    <location>
        <begin position="338"/>
        <end position="372"/>
    </location>
</feature>
<keyword evidence="4" id="KW-1185">Reference proteome</keyword>
<name>A0A1D1W392_RAMVA</name>